<dbReference type="EC" id="2.7.8.5" evidence="5"/>
<evidence type="ECO:0000256" key="11">
    <source>
        <dbReference type="ARBA" id="ARBA00023098"/>
    </source>
</evidence>
<evidence type="ECO:0000256" key="8">
    <source>
        <dbReference type="ARBA" id="ARBA00022679"/>
    </source>
</evidence>
<feature type="transmembrane region" description="Helical" evidence="17">
    <location>
        <begin position="145"/>
        <end position="170"/>
    </location>
</feature>
<dbReference type="PIRSF" id="PIRSF000847">
    <property type="entry name" value="Phos_ph_gly_syn"/>
    <property type="match status" value="1"/>
</dbReference>
<sequence>MPNLITLARLCAVPTNIWLIIHGRLDLSCIVFLAAGVSDAIDGWLARRQGSQSRLGAFLDPLADKALLITTYVALAWAAVLPDWLALMVVFRDLLIMGGVTLLTLLGAPPRIQPLRISKANTVAQIALAALALLLEGFFPDPGPAAVFALQALVLLVAATTLLSGLAYLAPRLGMKL</sequence>
<keyword evidence="12 17" id="KW-0472">Membrane</keyword>
<evidence type="ECO:0000256" key="14">
    <source>
        <dbReference type="ARBA" id="ARBA00023264"/>
    </source>
</evidence>
<evidence type="ECO:0000256" key="3">
    <source>
        <dbReference type="ARBA" id="ARBA00005189"/>
    </source>
</evidence>
<dbReference type="PANTHER" id="PTHR14269:SF62">
    <property type="entry name" value="CDP-DIACYLGLYCEROL--GLYCEROL-3-PHOSPHATE 3-PHOSPHATIDYLTRANSFERASE 1, CHLOROPLASTIC"/>
    <property type="match status" value="1"/>
</dbReference>
<evidence type="ECO:0000256" key="16">
    <source>
        <dbReference type="RuleBase" id="RU003750"/>
    </source>
</evidence>
<dbReference type="InterPro" id="IPR048254">
    <property type="entry name" value="CDP_ALCOHOL_P_TRANSF_CS"/>
</dbReference>
<evidence type="ECO:0000256" key="17">
    <source>
        <dbReference type="SAM" id="Phobius"/>
    </source>
</evidence>
<evidence type="ECO:0000256" key="13">
    <source>
        <dbReference type="ARBA" id="ARBA00023209"/>
    </source>
</evidence>
<dbReference type="Proteomes" id="UP000188879">
    <property type="component" value="Unassembled WGS sequence"/>
</dbReference>
<keyword evidence="14" id="KW-1208">Phospholipid metabolism</keyword>
<keyword evidence="9 17" id="KW-0812">Transmembrane</keyword>
<organism evidence="18 19">
    <name type="scientific">Teichococcus deserti</name>
    <dbReference type="NCBI Taxonomy" id="1817963"/>
    <lineage>
        <taxon>Bacteria</taxon>
        <taxon>Pseudomonadati</taxon>
        <taxon>Pseudomonadota</taxon>
        <taxon>Alphaproteobacteria</taxon>
        <taxon>Acetobacterales</taxon>
        <taxon>Roseomonadaceae</taxon>
        <taxon>Roseomonas</taxon>
    </lineage>
</organism>
<keyword evidence="19" id="KW-1185">Reference proteome</keyword>
<name>A0A1V2H437_9PROT</name>
<dbReference type="AlphaFoldDB" id="A0A1V2H437"/>
<dbReference type="GO" id="GO:0046474">
    <property type="term" value="P:glycerophospholipid biosynthetic process"/>
    <property type="evidence" value="ECO:0007669"/>
    <property type="project" value="TreeGrafter"/>
</dbReference>
<comment type="similarity">
    <text evidence="4 16">Belongs to the CDP-alcohol phosphatidyltransferase class-I family.</text>
</comment>
<evidence type="ECO:0000256" key="7">
    <source>
        <dbReference type="ARBA" id="ARBA00022516"/>
    </source>
</evidence>
<proteinExistence type="inferred from homology"/>
<evidence type="ECO:0000256" key="1">
    <source>
        <dbReference type="ARBA" id="ARBA00004141"/>
    </source>
</evidence>
<dbReference type="Gene3D" id="1.20.120.1760">
    <property type="match status" value="1"/>
</dbReference>
<evidence type="ECO:0000256" key="2">
    <source>
        <dbReference type="ARBA" id="ARBA00005042"/>
    </source>
</evidence>
<dbReference type="EMBL" id="MLCO01000103">
    <property type="protein sequence ID" value="ONG53353.1"/>
    <property type="molecule type" value="Genomic_DNA"/>
</dbReference>
<comment type="pathway">
    <text evidence="2">Phospholipid metabolism; phosphatidylglycerol biosynthesis; phosphatidylglycerol from CDP-diacylglycerol: step 1/2.</text>
</comment>
<evidence type="ECO:0000256" key="12">
    <source>
        <dbReference type="ARBA" id="ARBA00023136"/>
    </source>
</evidence>
<keyword evidence="10 17" id="KW-1133">Transmembrane helix</keyword>
<evidence type="ECO:0000256" key="15">
    <source>
        <dbReference type="ARBA" id="ARBA00048586"/>
    </source>
</evidence>
<protein>
    <recommendedName>
        <fullName evidence="6">CDP-diacylglycerol--glycerol-3-phosphate 3-phosphatidyltransferase</fullName>
        <ecNumber evidence="5">2.7.8.5</ecNumber>
    </recommendedName>
</protein>
<dbReference type="PANTHER" id="PTHR14269">
    <property type="entry name" value="CDP-DIACYLGLYCEROL--GLYCEROL-3-PHOSPHATE 3-PHOSPHATIDYLTRANSFERASE-RELATED"/>
    <property type="match status" value="1"/>
</dbReference>
<dbReference type="Pfam" id="PF01066">
    <property type="entry name" value="CDP-OH_P_transf"/>
    <property type="match status" value="1"/>
</dbReference>
<dbReference type="PROSITE" id="PS00379">
    <property type="entry name" value="CDP_ALCOHOL_P_TRANSF"/>
    <property type="match status" value="1"/>
</dbReference>
<keyword evidence="13" id="KW-0594">Phospholipid biosynthesis</keyword>
<dbReference type="GO" id="GO:0008444">
    <property type="term" value="F:CDP-diacylglycerol-glycerol-3-phosphate 3-phosphatidyltransferase activity"/>
    <property type="evidence" value="ECO:0007669"/>
    <property type="project" value="UniProtKB-EC"/>
</dbReference>
<feature type="transmembrane region" description="Helical" evidence="17">
    <location>
        <begin position="62"/>
        <end position="80"/>
    </location>
</feature>
<feature type="transmembrane region" description="Helical" evidence="17">
    <location>
        <begin position="120"/>
        <end position="139"/>
    </location>
</feature>
<reference evidence="18 19" key="1">
    <citation type="submission" date="2016-10" db="EMBL/GenBank/DDBJ databases">
        <title>Draft Genome sequence of Roseomonas sp. strain M3.</title>
        <authorList>
            <person name="Subhash Y."/>
            <person name="Lee S."/>
        </authorList>
    </citation>
    <scope>NUCLEOTIDE SEQUENCE [LARGE SCALE GENOMIC DNA]</scope>
    <source>
        <strain evidence="18 19">M3</strain>
    </source>
</reference>
<feature type="transmembrane region" description="Helical" evidence="17">
    <location>
        <begin position="86"/>
        <end position="108"/>
    </location>
</feature>
<dbReference type="InterPro" id="IPR043130">
    <property type="entry name" value="CDP-OH_PTrfase_TM_dom"/>
</dbReference>
<keyword evidence="8 16" id="KW-0808">Transferase</keyword>
<evidence type="ECO:0000256" key="10">
    <source>
        <dbReference type="ARBA" id="ARBA00022989"/>
    </source>
</evidence>
<gene>
    <name evidence="18" type="ORF">BKE38_12415</name>
</gene>
<dbReference type="InterPro" id="IPR050324">
    <property type="entry name" value="CDP-alcohol_PTase-I"/>
</dbReference>
<comment type="subcellular location">
    <subcellularLocation>
        <location evidence="1">Membrane</location>
        <topology evidence="1">Multi-pass membrane protein</topology>
    </subcellularLocation>
</comment>
<comment type="catalytic activity">
    <reaction evidence="15">
        <text>a CDP-1,2-diacyl-sn-glycerol + sn-glycerol 3-phosphate = a 1,2-diacyl-sn-glycero-3-phospho-(1'-sn-glycero-3'-phosphate) + CMP + H(+)</text>
        <dbReference type="Rhea" id="RHEA:12593"/>
        <dbReference type="ChEBI" id="CHEBI:15378"/>
        <dbReference type="ChEBI" id="CHEBI:57597"/>
        <dbReference type="ChEBI" id="CHEBI:58332"/>
        <dbReference type="ChEBI" id="CHEBI:60110"/>
        <dbReference type="ChEBI" id="CHEBI:60377"/>
        <dbReference type="EC" id="2.7.8.5"/>
    </reaction>
</comment>
<evidence type="ECO:0000256" key="9">
    <source>
        <dbReference type="ARBA" id="ARBA00022692"/>
    </source>
</evidence>
<dbReference type="GO" id="GO:0016020">
    <property type="term" value="C:membrane"/>
    <property type="evidence" value="ECO:0007669"/>
    <property type="project" value="UniProtKB-SubCell"/>
</dbReference>
<dbReference type="InterPro" id="IPR004570">
    <property type="entry name" value="Phosphatidylglycerol_P_synth"/>
</dbReference>
<evidence type="ECO:0000313" key="18">
    <source>
        <dbReference type="EMBL" id="ONG53353.1"/>
    </source>
</evidence>
<evidence type="ECO:0000256" key="4">
    <source>
        <dbReference type="ARBA" id="ARBA00010441"/>
    </source>
</evidence>
<feature type="transmembrane region" description="Helical" evidence="17">
    <location>
        <begin position="17"/>
        <end position="41"/>
    </location>
</feature>
<evidence type="ECO:0000256" key="5">
    <source>
        <dbReference type="ARBA" id="ARBA00013170"/>
    </source>
</evidence>
<keyword evidence="7" id="KW-0444">Lipid biosynthesis</keyword>
<evidence type="ECO:0000313" key="19">
    <source>
        <dbReference type="Proteomes" id="UP000188879"/>
    </source>
</evidence>
<evidence type="ECO:0000256" key="6">
    <source>
        <dbReference type="ARBA" id="ARBA00014944"/>
    </source>
</evidence>
<dbReference type="InterPro" id="IPR000462">
    <property type="entry name" value="CDP-OH_P_trans"/>
</dbReference>
<comment type="caution">
    <text evidence="18">The sequence shown here is derived from an EMBL/GenBank/DDBJ whole genome shotgun (WGS) entry which is preliminary data.</text>
</comment>
<comment type="pathway">
    <text evidence="3">Lipid metabolism.</text>
</comment>
<accession>A0A1V2H437</accession>
<keyword evidence="11" id="KW-0443">Lipid metabolism</keyword>